<dbReference type="RefSeq" id="WP_002246016.1">
    <property type="nucleotide sequence ID" value="NC_003116.1"/>
</dbReference>
<dbReference type="GeneID" id="93386589"/>
<sequence>MRAEDRAETAGACVGAPCAPQTATPLNAPPRLIGGEQKNPNLQGGEQPIEILESHQVEFEYFSQYVTDGKGRLIEIPLRRGREDGAFIDQITFTIHEESIPKVTQKAYVTDAEYLAKYSELLQEILGFGISAKLPYKGKFFYQSCYQLGPTNVEYGKVHYGGQRETILVELNGTGCTAAKPGWENRLYEFLQKCVRPKITRVDVAHDFFNGEYTPQHALTDHDNGFFDCHNVRPKSECKGVAWRHEDGSGKSFYIGKRGNAKYTRIYEKGKQLGDKSSPWVRFETEFRNGDIEVPIDILIHAGSYIGGAYPVCEQIFKCEAKRMDSTVKEVNLTFEHKQFYARQQVGKWVNFLKDIGWTAEDIVKDLTKGVEGYPKGLQPEEYDSSNACAFYIHEEQKAINALNIEVLELELNQEKQYEYPQDRQKQHERDYDKEQYQISDQLEDWKYL</sequence>
<dbReference type="EMBL" id="AL157959">
    <property type="protein sequence ID" value="CAM08029.1"/>
    <property type="molecule type" value="Genomic_DNA"/>
</dbReference>
<gene>
    <name evidence="3" type="ordered locus">NMA0782</name>
</gene>
<dbReference type="Pfam" id="PF02486">
    <property type="entry name" value="Rep_trans"/>
    <property type="match status" value="1"/>
</dbReference>
<dbReference type="HOGENOM" id="CLU_037950_0_1_4"/>
<dbReference type="KEGG" id="nma:NMA0782"/>
<feature type="region of interest" description="Disordered" evidence="1">
    <location>
        <begin position="16"/>
        <end position="44"/>
    </location>
</feature>
<evidence type="ECO:0000256" key="1">
    <source>
        <dbReference type="SAM" id="MobiDB-lite"/>
    </source>
</evidence>
<name>A0A0U1RHX7_NEIMA</name>
<protein>
    <submittedName>
        <fullName evidence="3">Phage replication protein</fullName>
    </submittedName>
</protein>
<feature type="domain" description="Replication initiation protein-like C-terminal" evidence="2">
    <location>
        <begin position="197"/>
        <end position="367"/>
    </location>
</feature>
<dbReference type="InterPro" id="IPR003491">
    <property type="entry name" value="REP-like_C"/>
</dbReference>
<dbReference type="EnsemblBacteria" id="CAM08029">
    <property type="protein sequence ID" value="CAM08029"/>
    <property type="gene ID" value="NMA0782"/>
</dbReference>
<accession>A0A0U1RHX7</accession>
<proteinExistence type="predicted"/>
<dbReference type="AlphaFoldDB" id="A0A0U1RHX7"/>
<reference evidence="3 4" key="1">
    <citation type="journal article" date="2000" name="Nature">
        <title>Complete DNA sequence of a serogroup A strain of Neisseria meningitidis Z2491.</title>
        <authorList>
            <person name="Parkhill J."/>
            <person name="Achtman M."/>
            <person name="James K.D."/>
            <person name="Bentley S.D."/>
            <person name="Churcher C."/>
            <person name="Klee S.R."/>
            <person name="Morelli G."/>
            <person name="Basham D."/>
            <person name="Brown D."/>
            <person name="Chillingworth T."/>
            <person name="Davies R.M."/>
            <person name="Davis P."/>
            <person name="Devlin K."/>
            <person name="Feltwell T."/>
            <person name="Hamlin N."/>
            <person name="Holroyd S."/>
            <person name="Jagels K."/>
            <person name="Leather S."/>
            <person name="Moule S."/>
            <person name="Mungall K."/>
            <person name="Quail M.A."/>
            <person name="Rajandream M.A."/>
            <person name="Rutherford K.M."/>
            <person name="Simmonds M."/>
            <person name="Skelton J."/>
            <person name="Whitehead S."/>
            <person name="Spratt B.G."/>
            <person name="Barrell B.G."/>
        </authorList>
    </citation>
    <scope>NUCLEOTIDE SEQUENCE [LARGE SCALE GENOMIC DNA]</scope>
    <source>
        <strain evidence="4">DSM 15465 / Z2491</strain>
    </source>
</reference>
<evidence type="ECO:0000313" key="3">
    <source>
        <dbReference type="EMBL" id="CAM08029.1"/>
    </source>
</evidence>
<dbReference type="Proteomes" id="UP000000626">
    <property type="component" value="Chromosome"/>
</dbReference>
<evidence type="ECO:0000259" key="2">
    <source>
        <dbReference type="Pfam" id="PF02486"/>
    </source>
</evidence>
<organism evidence="3 4">
    <name type="scientific">Neisseria meningitidis serogroup A / serotype 4A (strain DSM 15465 / Z2491)</name>
    <dbReference type="NCBI Taxonomy" id="122587"/>
    <lineage>
        <taxon>Bacteria</taxon>
        <taxon>Pseudomonadati</taxon>
        <taxon>Pseudomonadota</taxon>
        <taxon>Betaproteobacteria</taxon>
        <taxon>Neisseriales</taxon>
        <taxon>Neisseriaceae</taxon>
        <taxon>Neisseria</taxon>
    </lineage>
</organism>
<evidence type="ECO:0000313" key="4">
    <source>
        <dbReference type="Proteomes" id="UP000000626"/>
    </source>
</evidence>